<accession>A0A6J1WX06</accession>
<dbReference type="InParanoid" id="A0A6J1WX06"/>
<feature type="signal peptide" evidence="4">
    <location>
        <begin position="1"/>
        <end position="18"/>
    </location>
</feature>
<evidence type="ECO:0000259" key="5">
    <source>
        <dbReference type="Pfam" id="PF00135"/>
    </source>
</evidence>
<dbReference type="KEGG" id="gmw:113519716"/>
<feature type="region of interest" description="Disordered" evidence="2">
    <location>
        <begin position="38"/>
        <end position="62"/>
    </location>
</feature>
<dbReference type="Proteomes" id="UP001652740">
    <property type="component" value="Unplaced"/>
</dbReference>
<reference evidence="7" key="1">
    <citation type="submission" date="2025-08" db="UniProtKB">
        <authorList>
            <consortium name="RefSeq"/>
        </authorList>
    </citation>
    <scope>IDENTIFICATION</scope>
    <source>
        <tissue evidence="7">Whole larvae</tissue>
    </source>
</reference>
<keyword evidence="4" id="KW-0732">Signal</keyword>
<dbReference type="InterPro" id="IPR050309">
    <property type="entry name" value="Type-B_Carboxylest/Lipase"/>
</dbReference>
<protein>
    <submittedName>
        <fullName evidence="7">Cholinesterase 1-like</fullName>
    </submittedName>
</protein>
<dbReference type="Pfam" id="PF00135">
    <property type="entry name" value="COesterase"/>
    <property type="match status" value="1"/>
</dbReference>
<evidence type="ECO:0000256" key="3">
    <source>
        <dbReference type="SAM" id="Phobius"/>
    </source>
</evidence>
<organism evidence="6 7">
    <name type="scientific">Galleria mellonella</name>
    <name type="common">Greater wax moth</name>
    <dbReference type="NCBI Taxonomy" id="7137"/>
    <lineage>
        <taxon>Eukaryota</taxon>
        <taxon>Metazoa</taxon>
        <taxon>Ecdysozoa</taxon>
        <taxon>Arthropoda</taxon>
        <taxon>Hexapoda</taxon>
        <taxon>Insecta</taxon>
        <taxon>Pterygota</taxon>
        <taxon>Neoptera</taxon>
        <taxon>Endopterygota</taxon>
        <taxon>Lepidoptera</taxon>
        <taxon>Glossata</taxon>
        <taxon>Ditrysia</taxon>
        <taxon>Pyraloidea</taxon>
        <taxon>Pyralidae</taxon>
        <taxon>Galleriinae</taxon>
        <taxon>Galleria</taxon>
    </lineage>
</organism>
<keyword evidence="6" id="KW-1185">Reference proteome</keyword>
<keyword evidence="3" id="KW-1133">Transmembrane helix</keyword>
<name>A0A6J1WX06_GALME</name>
<evidence type="ECO:0000256" key="2">
    <source>
        <dbReference type="SAM" id="MobiDB-lite"/>
    </source>
</evidence>
<evidence type="ECO:0000313" key="6">
    <source>
        <dbReference type="Proteomes" id="UP001652740"/>
    </source>
</evidence>
<keyword evidence="3" id="KW-0812">Transmembrane</keyword>
<evidence type="ECO:0000256" key="1">
    <source>
        <dbReference type="ARBA" id="ARBA00023180"/>
    </source>
</evidence>
<dbReference type="PANTHER" id="PTHR11559">
    <property type="entry name" value="CARBOXYLESTERASE"/>
    <property type="match status" value="1"/>
</dbReference>
<feature type="compositionally biased region" description="Low complexity" evidence="2">
    <location>
        <begin position="38"/>
        <end position="48"/>
    </location>
</feature>
<feature type="domain" description="Carboxylesterase type B" evidence="5">
    <location>
        <begin position="65"/>
        <end position="565"/>
    </location>
</feature>
<keyword evidence="1" id="KW-0325">Glycoprotein</keyword>
<sequence length="606" mass="68130">MIWKLLLITATLLSRSHSQQLNIDKDIHVRSTLADNTVSTDDTNSDIDTGNKNNDEHPDDEYDEVEIPGQGKVRGVHWKQDLDILGFIDIPYGKIEKLFQAPMPPVPWDLINNDEHNIMCPQLKGNSEIITNLDCLTLSIFKTINAENASVLFHIHDGNFTSGSGNPSLYEPEHLVNKGVILVLPNYRLGPLGFLCLQNETAPGNAGLKDLTFALNWTKENIELFGGNPSNIVVSGEGTAGALAQYLALSPKSRDYVSKVITDSGSVLSHWAIDRSPTETAEIFAEKLAELEDINDINLETLFLDTRNITFRPCVEKNEEGFITNSPWYILNNEKIYKTFMIGSANHAGLQEALNNDEHTFTQLNENFSMFLPNDLTFDKGQTEKDAVANKIRAQYFDNETISSDGLEKLSLYYTDANYLGPLVRLARSLVEAEATVYLYEFSFVGTLNSQLISLGRPIDGAARGDIIGYLFKEIDDIKVSKNPGKLNKIIKKDKIKKDDKIEDKIVDMVTKLWVNYIESGIPSAEEIEEWKTLSQTEQTEEEWLSLDINAEMQKGIHVDRLRLWTDIYKAHFVERNLAFVMHSPHTFLIAATISALSILPIFLIT</sequence>
<feature type="transmembrane region" description="Helical" evidence="3">
    <location>
        <begin position="586"/>
        <end position="605"/>
    </location>
</feature>
<dbReference type="AlphaFoldDB" id="A0A6J1WX06"/>
<dbReference type="InterPro" id="IPR029058">
    <property type="entry name" value="AB_hydrolase_fold"/>
</dbReference>
<dbReference type="InterPro" id="IPR002018">
    <property type="entry name" value="CarbesteraseB"/>
</dbReference>
<dbReference type="Gene3D" id="3.40.50.1820">
    <property type="entry name" value="alpha/beta hydrolase"/>
    <property type="match status" value="1"/>
</dbReference>
<dbReference type="SUPFAM" id="SSF53474">
    <property type="entry name" value="alpha/beta-Hydrolases"/>
    <property type="match status" value="1"/>
</dbReference>
<keyword evidence="3" id="KW-0472">Membrane</keyword>
<proteinExistence type="predicted"/>
<dbReference type="RefSeq" id="XP_026760693.2">
    <property type="nucleotide sequence ID" value="XM_026904892.3"/>
</dbReference>
<evidence type="ECO:0000256" key="4">
    <source>
        <dbReference type="SAM" id="SignalP"/>
    </source>
</evidence>
<dbReference type="GeneID" id="113519716"/>
<feature type="chain" id="PRO_5046922278" evidence="4">
    <location>
        <begin position="19"/>
        <end position="606"/>
    </location>
</feature>
<evidence type="ECO:0000313" key="7">
    <source>
        <dbReference type="RefSeq" id="XP_026760693.2"/>
    </source>
</evidence>
<gene>
    <name evidence="7" type="primary">LOC113519716</name>
</gene>